<feature type="signal peptide" evidence="1">
    <location>
        <begin position="1"/>
        <end position="18"/>
    </location>
</feature>
<protein>
    <recommendedName>
        <fullName evidence="4">DUF4843 domain-containing protein</fullName>
    </recommendedName>
</protein>
<name>A0A916YTQ2_9BACT</name>
<sequence>MKKIFGIAMVLVTSIVMSSCFKDNQPVFDSLYLVEFQDAVITAPALNKTFPILSVANGAGLQTRRINLVGRQRETEESIKFSVDPVETTAKEGVHYTLEGGVVKIPAKSSFGDCKINILRAPAAAGTSVVLVLVLEGNGNDVKPNENYKKLGFRIAL</sequence>
<evidence type="ECO:0000313" key="3">
    <source>
        <dbReference type="Proteomes" id="UP000609064"/>
    </source>
</evidence>
<evidence type="ECO:0000256" key="1">
    <source>
        <dbReference type="SAM" id="SignalP"/>
    </source>
</evidence>
<gene>
    <name evidence="2" type="ORF">GCM10011514_25500</name>
</gene>
<dbReference type="Proteomes" id="UP000609064">
    <property type="component" value="Unassembled WGS sequence"/>
</dbReference>
<comment type="caution">
    <text evidence="2">The sequence shown here is derived from an EMBL/GenBank/DDBJ whole genome shotgun (WGS) entry which is preliminary data.</text>
</comment>
<reference evidence="2" key="1">
    <citation type="journal article" date="2014" name="Int. J. Syst. Evol. Microbiol.">
        <title>Complete genome sequence of Corynebacterium casei LMG S-19264T (=DSM 44701T), isolated from a smear-ripened cheese.</title>
        <authorList>
            <consortium name="US DOE Joint Genome Institute (JGI-PGF)"/>
            <person name="Walter F."/>
            <person name="Albersmeier A."/>
            <person name="Kalinowski J."/>
            <person name="Ruckert C."/>
        </authorList>
    </citation>
    <scope>NUCLEOTIDE SEQUENCE</scope>
    <source>
        <strain evidence="2">CGMCC 1.15958</strain>
    </source>
</reference>
<dbReference type="AlphaFoldDB" id="A0A916YTQ2"/>
<dbReference type="PROSITE" id="PS51257">
    <property type="entry name" value="PROKAR_LIPOPROTEIN"/>
    <property type="match status" value="1"/>
</dbReference>
<proteinExistence type="predicted"/>
<organism evidence="2 3">
    <name type="scientific">Emticicia aquatilis</name>
    <dbReference type="NCBI Taxonomy" id="1537369"/>
    <lineage>
        <taxon>Bacteria</taxon>
        <taxon>Pseudomonadati</taxon>
        <taxon>Bacteroidota</taxon>
        <taxon>Cytophagia</taxon>
        <taxon>Cytophagales</taxon>
        <taxon>Leadbetterellaceae</taxon>
        <taxon>Emticicia</taxon>
    </lineage>
</organism>
<feature type="chain" id="PRO_5036838496" description="DUF4843 domain-containing protein" evidence="1">
    <location>
        <begin position="19"/>
        <end position="157"/>
    </location>
</feature>
<evidence type="ECO:0008006" key="4">
    <source>
        <dbReference type="Google" id="ProtNLM"/>
    </source>
</evidence>
<dbReference type="EMBL" id="BMKK01000005">
    <property type="protein sequence ID" value="GGD60452.1"/>
    <property type="molecule type" value="Genomic_DNA"/>
</dbReference>
<evidence type="ECO:0000313" key="2">
    <source>
        <dbReference type="EMBL" id="GGD60452.1"/>
    </source>
</evidence>
<keyword evidence="1" id="KW-0732">Signal</keyword>
<accession>A0A916YTQ2</accession>
<reference evidence="2" key="2">
    <citation type="submission" date="2020-09" db="EMBL/GenBank/DDBJ databases">
        <authorList>
            <person name="Sun Q."/>
            <person name="Zhou Y."/>
        </authorList>
    </citation>
    <scope>NUCLEOTIDE SEQUENCE</scope>
    <source>
        <strain evidence="2">CGMCC 1.15958</strain>
    </source>
</reference>
<dbReference type="RefSeq" id="WP_188766486.1">
    <property type="nucleotide sequence ID" value="NZ_BMKK01000005.1"/>
</dbReference>
<keyword evidence="3" id="KW-1185">Reference proteome</keyword>